<keyword evidence="3" id="KW-1185">Reference proteome</keyword>
<comment type="caution">
    <text evidence="2">The sequence shown here is derived from an EMBL/GenBank/DDBJ whole genome shotgun (WGS) entry which is preliminary data.</text>
</comment>
<accession>A0A8T0W8D0</accession>
<evidence type="ECO:0000256" key="1">
    <source>
        <dbReference type="SAM" id="MobiDB-lite"/>
    </source>
</evidence>
<feature type="region of interest" description="Disordered" evidence="1">
    <location>
        <begin position="61"/>
        <end position="102"/>
    </location>
</feature>
<dbReference type="EMBL" id="CM029039">
    <property type="protein sequence ID" value="KAG2643930.1"/>
    <property type="molecule type" value="Genomic_DNA"/>
</dbReference>
<evidence type="ECO:0000313" key="2">
    <source>
        <dbReference type="EMBL" id="KAG2643930.1"/>
    </source>
</evidence>
<sequence>MHGKAHRRSCPGWPPGAERRVPGWGVAPGRANEREGGVMDGRRPGQRPWRACGMPACARSAAGRPADQIHGHGSGSGRALGSSEAAERRAAAAQSRRPSARHMMHLPGGGGRAMPSWLYLLVRAGKDGPTVSARLPLDIYTSHTSDFFFSKEPPPIRMLEIIYIL</sequence>
<dbReference type="Proteomes" id="UP000823388">
    <property type="component" value="Chromosome 2K"/>
</dbReference>
<proteinExistence type="predicted"/>
<protein>
    <submittedName>
        <fullName evidence="2">Uncharacterized protein</fullName>
    </submittedName>
</protein>
<evidence type="ECO:0000313" key="3">
    <source>
        <dbReference type="Proteomes" id="UP000823388"/>
    </source>
</evidence>
<feature type="compositionally biased region" description="Basic and acidic residues" evidence="1">
    <location>
        <begin position="31"/>
        <end position="43"/>
    </location>
</feature>
<gene>
    <name evidence="2" type="ORF">PVAP13_2KG368105</name>
</gene>
<organism evidence="2 3">
    <name type="scientific">Panicum virgatum</name>
    <name type="common">Blackwell switchgrass</name>
    <dbReference type="NCBI Taxonomy" id="38727"/>
    <lineage>
        <taxon>Eukaryota</taxon>
        <taxon>Viridiplantae</taxon>
        <taxon>Streptophyta</taxon>
        <taxon>Embryophyta</taxon>
        <taxon>Tracheophyta</taxon>
        <taxon>Spermatophyta</taxon>
        <taxon>Magnoliopsida</taxon>
        <taxon>Liliopsida</taxon>
        <taxon>Poales</taxon>
        <taxon>Poaceae</taxon>
        <taxon>PACMAD clade</taxon>
        <taxon>Panicoideae</taxon>
        <taxon>Panicodae</taxon>
        <taxon>Paniceae</taxon>
        <taxon>Panicinae</taxon>
        <taxon>Panicum</taxon>
        <taxon>Panicum sect. Hiantes</taxon>
    </lineage>
</organism>
<reference evidence="2" key="1">
    <citation type="submission" date="2020-05" db="EMBL/GenBank/DDBJ databases">
        <title>WGS assembly of Panicum virgatum.</title>
        <authorList>
            <person name="Lovell J.T."/>
            <person name="Jenkins J."/>
            <person name="Shu S."/>
            <person name="Juenger T.E."/>
            <person name="Schmutz J."/>
        </authorList>
    </citation>
    <scope>NUCLEOTIDE SEQUENCE</scope>
    <source>
        <strain evidence="2">AP13</strain>
    </source>
</reference>
<name>A0A8T0W8D0_PANVG</name>
<feature type="region of interest" description="Disordered" evidence="1">
    <location>
        <begin position="1"/>
        <end position="47"/>
    </location>
</feature>
<dbReference type="AlphaFoldDB" id="A0A8T0W8D0"/>